<accession>Q4PK41</accession>
<keyword evidence="1" id="KW-0472">Membrane</keyword>
<reference evidence="2" key="1">
    <citation type="journal article" date="2005" name="PLoS Biol.">
        <title>New insights into metabolic properties of marine bacteria encoding proteorhodopsins.</title>
        <authorList>
            <person name="Sabehi G."/>
            <person name="Loy A."/>
            <person name="Jung K.H."/>
            <person name="Partha R."/>
            <person name="Spudich J.L."/>
            <person name="Isaacson T."/>
            <person name="Hirschberg J."/>
            <person name="Wagner M."/>
            <person name="Beja O."/>
        </authorList>
    </citation>
    <scope>NUCLEOTIDE SEQUENCE</scope>
</reference>
<keyword evidence="1" id="KW-0812">Transmembrane</keyword>
<sequence>MKNKFVIRLLSLVPCILLGLVAYQWFIDPSGTAAGFGISYDALSDQGKNSIYRDYIALFSGTAVFCLFSFLSFRASWLVACGLIYSIALGLNIYHVVHHGSEVTSQLFVEVALSVWILGTAILMKNASDK</sequence>
<feature type="transmembrane region" description="Helical" evidence="1">
    <location>
        <begin position="77"/>
        <end position="97"/>
    </location>
</feature>
<keyword evidence="1" id="KW-1133">Transmembrane helix</keyword>
<dbReference type="EMBL" id="DQ077554">
    <property type="protein sequence ID" value="AAY82689.1"/>
    <property type="molecule type" value="Genomic_DNA"/>
</dbReference>
<organism evidence="2">
    <name type="scientific">uncultured bacterium MedeBAC49C08</name>
    <dbReference type="NCBI Taxonomy" id="332274"/>
    <lineage>
        <taxon>Bacteria</taxon>
        <taxon>environmental samples</taxon>
    </lineage>
</organism>
<dbReference type="AlphaFoldDB" id="Q4PK41"/>
<evidence type="ECO:0000313" key="2">
    <source>
        <dbReference type="EMBL" id="AAY82689.1"/>
    </source>
</evidence>
<proteinExistence type="predicted"/>
<feature type="transmembrane region" description="Helical" evidence="1">
    <location>
        <begin position="51"/>
        <end position="70"/>
    </location>
</feature>
<name>Q4PK41_9BACT</name>
<feature type="transmembrane region" description="Helical" evidence="1">
    <location>
        <begin position="103"/>
        <end position="124"/>
    </location>
</feature>
<evidence type="ECO:0008006" key="3">
    <source>
        <dbReference type="Google" id="ProtNLM"/>
    </source>
</evidence>
<protein>
    <recommendedName>
        <fullName evidence="3">DUF4345 domain-containing protein</fullName>
    </recommendedName>
</protein>
<evidence type="ECO:0000256" key="1">
    <source>
        <dbReference type="SAM" id="Phobius"/>
    </source>
</evidence>
<feature type="transmembrane region" description="Helical" evidence="1">
    <location>
        <begin position="7"/>
        <end position="26"/>
    </location>
</feature>